<dbReference type="InterPro" id="IPR036907">
    <property type="entry name" value="5'-Nucleotdase_C_sf"/>
</dbReference>
<dbReference type="CDD" id="cd07407">
    <property type="entry name" value="MPP_YHR202W_N"/>
    <property type="match status" value="1"/>
</dbReference>
<dbReference type="InterPro" id="IPR053828">
    <property type="entry name" value="Nucleosidase_C"/>
</dbReference>
<dbReference type="InterPro" id="IPR029052">
    <property type="entry name" value="Metallo-depent_PP-like"/>
</dbReference>
<dbReference type="Gene3D" id="3.60.21.10">
    <property type="match status" value="1"/>
</dbReference>
<evidence type="ECO:0000256" key="1">
    <source>
        <dbReference type="SAM" id="SignalP"/>
    </source>
</evidence>
<dbReference type="Pfam" id="PF21953">
    <property type="entry name" value="NadN_nucleosid_C"/>
    <property type="match status" value="1"/>
</dbReference>
<evidence type="ECO:0000313" key="3">
    <source>
        <dbReference type="EMBL" id="TID23626.1"/>
    </source>
</evidence>
<name>A0A4Z1PEF8_9PEZI</name>
<proteinExistence type="predicted"/>
<dbReference type="EMBL" id="SNSC02000006">
    <property type="protein sequence ID" value="TID23626.1"/>
    <property type="molecule type" value="Genomic_DNA"/>
</dbReference>
<gene>
    <name evidence="3" type="ORF">E6O75_ATG03262</name>
</gene>
<feature type="signal peptide" evidence="1">
    <location>
        <begin position="1"/>
        <end position="19"/>
    </location>
</feature>
<dbReference type="Gene3D" id="3.90.780.10">
    <property type="entry name" value="5'-Nucleotidase, C-terminal domain"/>
    <property type="match status" value="2"/>
</dbReference>
<dbReference type="PANTHER" id="PTHR11575:SF22">
    <property type="entry name" value="ADL392WP"/>
    <property type="match status" value="1"/>
</dbReference>
<dbReference type="InterPro" id="IPR041823">
    <property type="entry name" value="YHR202W_N"/>
</dbReference>
<dbReference type="GO" id="GO:0009166">
    <property type="term" value="P:nucleotide catabolic process"/>
    <property type="evidence" value="ECO:0007669"/>
    <property type="project" value="InterPro"/>
</dbReference>
<feature type="domain" description="Putative 5'-nucleotidase C-terminal" evidence="2">
    <location>
        <begin position="415"/>
        <end position="620"/>
    </location>
</feature>
<keyword evidence="4" id="KW-1185">Reference proteome</keyword>
<dbReference type="AlphaFoldDB" id="A0A4Z1PEF8"/>
<dbReference type="SUPFAM" id="SSF55816">
    <property type="entry name" value="5'-nucleotidase (syn. UDP-sugar hydrolase), C-terminal domain"/>
    <property type="match status" value="1"/>
</dbReference>
<organism evidence="3 4">
    <name type="scientific">Venturia nashicola</name>
    <dbReference type="NCBI Taxonomy" id="86259"/>
    <lineage>
        <taxon>Eukaryota</taxon>
        <taxon>Fungi</taxon>
        <taxon>Dikarya</taxon>
        <taxon>Ascomycota</taxon>
        <taxon>Pezizomycotina</taxon>
        <taxon>Dothideomycetes</taxon>
        <taxon>Pleosporomycetidae</taxon>
        <taxon>Venturiales</taxon>
        <taxon>Venturiaceae</taxon>
        <taxon>Venturia</taxon>
    </lineage>
</organism>
<sequence length="672" mass="73657">MRLIQAASSLALFVGGALACGDCSAPQNEVIQTRLVRRMQPDAQNATSGPKAPLEWGQVNFLQTTDTHGWLEGHIKEKNYGADWGDFVSFTSHMKQKAKSLGVDLLLIDTGDLHDGAGISDATSPNGLVSNPIFENIDYDLLTIGNHELYITDIAYETFGQFAKVYGDRYVTSNVKILNRDTGKFEYVGVPYRYFTTPQGLRVMAFGVLFNFAGNSNVSQVTTAATMVTQQWFLDAVNYTKPIDMFIVAGHNPIRTNVSTSTFGTIYKAIRNIKPATPIQFFGGHTHIRDFFVYDNISTGLESGRYCESLGWLSINGISGPNYPSEIEGVPTATRNAVVVATGSSAANLSLSTSTQKLTYSRRYLDWNRRTFAYHANGSQDHTFDIQQGKAATAQISAQRQQLNLSTLYGCAPRTYCQFCKPFGDPGNIFSLLPLALSATVINQTRRETPRLIIGNTGGVRFDLVQGPFTHDDSFIVVPITNTFQFLPDVDYKIASQVIGFINAGSFIKKRDVDLSVRDFSFNPMLTVGQETCLDPPITHRHLNRRSYASGKLVRRQHVVTPGYVTTDDFGTDGDDTLHSEIPDFSQPNVFQANASFPADGSTPATVDLVFYDFIQPNVLKALKSAGASFVSSQVQAYMPKSFTTNSVLPAYAKLAWQANVPSCPVGDGVGS</sequence>
<dbReference type="PANTHER" id="PTHR11575">
    <property type="entry name" value="5'-NUCLEOTIDASE-RELATED"/>
    <property type="match status" value="1"/>
</dbReference>
<comment type="caution">
    <text evidence="3">The sequence shown here is derived from an EMBL/GenBank/DDBJ whole genome shotgun (WGS) entry which is preliminary data.</text>
</comment>
<accession>A0A4Z1PEF8</accession>
<reference evidence="3 4" key="1">
    <citation type="submission" date="2019-04" db="EMBL/GenBank/DDBJ databases">
        <title>High contiguity whole genome sequence and gene annotation resource for two Venturia nashicola isolates.</title>
        <authorList>
            <person name="Prokchorchik M."/>
            <person name="Won K."/>
            <person name="Lee Y."/>
            <person name="Choi E.D."/>
            <person name="Segonzac C."/>
            <person name="Sohn K.H."/>
        </authorList>
    </citation>
    <scope>NUCLEOTIDE SEQUENCE [LARGE SCALE GENOMIC DNA]</scope>
    <source>
        <strain evidence="3 4">PRI2</strain>
    </source>
</reference>
<dbReference type="OrthoDB" id="7722975at2759"/>
<feature type="chain" id="PRO_5021228858" description="Putative 5'-nucleotidase C-terminal domain-containing protein" evidence="1">
    <location>
        <begin position="20"/>
        <end position="672"/>
    </location>
</feature>
<dbReference type="InterPro" id="IPR014485">
    <property type="entry name" value="Pesterase_C1039"/>
</dbReference>
<dbReference type="STRING" id="86259.A0A4Z1PEF8"/>
<evidence type="ECO:0000313" key="4">
    <source>
        <dbReference type="Proteomes" id="UP000298493"/>
    </source>
</evidence>
<evidence type="ECO:0000259" key="2">
    <source>
        <dbReference type="Pfam" id="PF21953"/>
    </source>
</evidence>
<dbReference type="GO" id="GO:0016787">
    <property type="term" value="F:hydrolase activity"/>
    <property type="evidence" value="ECO:0007669"/>
    <property type="project" value="InterPro"/>
</dbReference>
<dbReference type="Proteomes" id="UP000298493">
    <property type="component" value="Unassembled WGS sequence"/>
</dbReference>
<keyword evidence="1" id="KW-0732">Signal</keyword>
<dbReference type="PROSITE" id="PS51257">
    <property type="entry name" value="PROKAR_LIPOPROTEIN"/>
    <property type="match status" value="1"/>
</dbReference>
<dbReference type="PIRSF" id="PIRSF017316">
    <property type="entry name" value="Pesterase_C1039"/>
    <property type="match status" value="1"/>
</dbReference>
<dbReference type="InterPro" id="IPR006179">
    <property type="entry name" value="5_nucleotidase/apyrase"/>
</dbReference>
<dbReference type="GO" id="GO:0005829">
    <property type="term" value="C:cytosol"/>
    <property type="evidence" value="ECO:0007669"/>
    <property type="project" value="TreeGrafter"/>
</dbReference>
<dbReference type="SUPFAM" id="SSF56300">
    <property type="entry name" value="Metallo-dependent phosphatases"/>
    <property type="match status" value="1"/>
</dbReference>
<protein>
    <recommendedName>
        <fullName evidence="2">Putative 5'-nucleotidase C-terminal domain-containing protein</fullName>
    </recommendedName>
</protein>